<evidence type="ECO:0000313" key="1">
    <source>
        <dbReference type="EMBL" id="KHE90281.1"/>
    </source>
</evidence>
<sequence>MRPYFHTIDDVKVGMEMFKSFNTKQTVTFGLLCLIVVGCSSYTPYHYSFSLIKPQNETLHNDVVGQAMSFEDSGVEFRLVPSSENIRVIIKNKSDHEINLVRDKAEYIDCSGKSRRIHIGYDYVKEAKDFAMNSAYVAPVKIQPGSEMTGYVWINIWPDFGIGSDRTSITDAQINYLKESFFPRYSFEGSVEDLKSSTFNLILPIDFGEYVHDYTFTFKIDDVI</sequence>
<proteinExistence type="predicted"/>
<protein>
    <submittedName>
        <fullName evidence="1">Uncharacterized protein</fullName>
    </submittedName>
</protein>
<dbReference type="EMBL" id="JRYO01000270">
    <property type="protein sequence ID" value="KHE90281.1"/>
    <property type="molecule type" value="Genomic_DNA"/>
</dbReference>
<organism evidence="1 2">
    <name type="scientific">Candidatus Scalindua brodae</name>
    <dbReference type="NCBI Taxonomy" id="237368"/>
    <lineage>
        <taxon>Bacteria</taxon>
        <taxon>Pseudomonadati</taxon>
        <taxon>Planctomycetota</taxon>
        <taxon>Candidatus Brocadiia</taxon>
        <taxon>Candidatus Brocadiales</taxon>
        <taxon>Candidatus Scalinduaceae</taxon>
        <taxon>Candidatus Scalindua</taxon>
    </lineage>
</organism>
<name>A0A0B0EDT3_9BACT</name>
<dbReference type="Proteomes" id="UP000030652">
    <property type="component" value="Unassembled WGS sequence"/>
</dbReference>
<dbReference type="AlphaFoldDB" id="A0A0B0EDT3"/>
<evidence type="ECO:0000313" key="2">
    <source>
        <dbReference type="Proteomes" id="UP000030652"/>
    </source>
</evidence>
<gene>
    <name evidence="1" type="ORF">SCABRO_03986</name>
</gene>
<reference evidence="1 2" key="1">
    <citation type="submission" date="2014-10" db="EMBL/GenBank/DDBJ databases">
        <title>Draft genome of anammox bacterium scalindua brodae, obtained using differential coverage binning of sequence data from two enrichment reactors.</title>
        <authorList>
            <person name="Speth D.R."/>
            <person name="Russ L."/>
            <person name="Kartal B."/>
            <person name="Op den Camp H.J."/>
            <person name="Dutilh B.E."/>
            <person name="Jetten M.S."/>
        </authorList>
    </citation>
    <scope>NUCLEOTIDE SEQUENCE [LARGE SCALE GENOMIC DNA]</scope>
    <source>
        <strain evidence="1">RU1</strain>
    </source>
</reference>
<comment type="caution">
    <text evidence="1">The sequence shown here is derived from an EMBL/GenBank/DDBJ whole genome shotgun (WGS) entry which is preliminary data.</text>
</comment>
<accession>A0A0B0EDT3</accession>